<dbReference type="RefSeq" id="WP_224025347.1">
    <property type="nucleotide sequence ID" value="NZ_JAUSSY010000003.1"/>
</dbReference>
<accession>A0ABT9UE23</accession>
<gene>
    <name evidence="1" type="ORF">J2T22_001061</name>
</gene>
<comment type="caution">
    <text evidence="1">The sequence shown here is derived from an EMBL/GenBank/DDBJ whole genome shotgun (WGS) entry which is preliminary data.</text>
</comment>
<dbReference type="EMBL" id="JAUSSY010000003">
    <property type="protein sequence ID" value="MDQ0117888.1"/>
    <property type="molecule type" value="Genomic_DNA"/>
</dbReference>
<protein>
    <recommendedName>
        <fullName evidence="3">DUF3841 domain-containing protein</fullName>
    </recommendedName>
</protein>
<evidence type="ECO:0008006" key="3">
    <source>
        <dbReference type="Google" id="ProtNLM"/>
    </source>
</evidence>
<sequence>MPKFPVARSRADRAVPAGRVGYDLTASRLLLHTFQTEDAFEELLSTGQLLPDPDLAEPLFADAYAWMFREMDRRLPTSGDGALWFWARTTREYLVDSCRRNRGDVLLTCRIPRERMLLSHHWDWHCALSGIPHVLELPGESDDDYEARRDRIWDEVEDRKGAAGVLGKGFRDWPEDVRRDLERSWEQFLDPSTYGRWDTVQATAHALYAEDVVSAVRLDPR</sequence>
<evidence type="ECO:0000313" key="2">
    <source>
        <dbReference type="Proteomes" id="UP001226389"/>
    </source>
</evidence>
<organism evidence="1 2">
    <name type="scientific">Pseudarthrobacter defluvii</name>
    <dbReference type="NCBI Taxonomy" id="410837"/>
    <lineage>
        <taxon>Bacteria</taxon>
        <taxon>Bacillati</taxon>
        <taxon>Actinomycetota</taxon>
        <taxon>Actinomycetes</taxon>
        <taxon>Micrococcales</taxon>
        <taxon>Micrococcaceae</taxon>
        <taxon>Pseudarthrobacter</taxon>
    </lineage>
</organism>
<reference evidence="1 2" key="1">
    <citation type="submission" date="2023-07" db="EMBL/GenBank/DDBJ databases">
        <title>Sorghum-associated microbial communities from plants grown in Nebraska, USA.</title>
        <authorList>
            <person name="Schachtman D."/>
        </authorList>
    </citation>
    <scope>NUCLEOTIDE SEQUENCE [LARGE SCALE GENOMIC DNA]</scope>
    <source>
        <strain evidence="1 2">DS994</strain>
    </source>
</reference>
<dbReference type="Proteomes" id="UP001226389">
    <property type="component" value="Unassembled WGS sequence"/>
</dbReference>
<proteinExistence type="predicted"/>
<evidence type="ECO:0000313" key="1">
    <source>
        <dbReference type="EMBL" id="MDQ0117888.1"/>
    </source>
</evidence>
<dbReference type="Pfam" id="PF12952">
    <property type="entry name" value="DUF3841"/>
    <property type="match status" value="1"/>
</dbReference>
<name>A0ABT9UE23_9MICC</name>
<keyword evidence="2" id="KW-1185">Reference proteome</keyword>
<dbReference type="InterPro" id="IPR024211">
    <property type="entry name" value="DUF3841"/>
</dbReference>